<keyword evidence="3" id="KW-1003">Cell membrane</keyword>
<keyword evidence="6 7" id="KW-0472">Membrane</keyword>
<feature type="transmembrane region" description="Helical" evidence="7">
    <location>
        <begin position="358"/>
        <end position="376"/>
    </location>
</feature>
<comment type="caution">
    <text evidence="9">The sequence shown here is derived from an EMBL/GenBank/DDBJ whole genome shotgun (WGS) entry which is preliminary data.</text>
</comment>
<dbReference type="InterPro" id="IPR020846">
    <property type="entry name" value="MFS_dom"/>
</dbReference>
<dbReference type="CDD" id="cd17503">
    <property type="entry name" value="MFS_LmrB_MDR_like"/>
    <property type="match status" value="1"/>
</dbReference>
<evidence type="ECO:0000256" key="7">
    <source>
        <dbReference type="SAM" id="Phobius"/>
    </source>
</evidence>
<dbReference type="PANTHER" id="PTHR42718:SF24">
    <property type="entry name" value="MAJOR FACILITATOR SUPERFAMILY (MFS) PROFILE DOMAIN-CONTAINING PROTEIN"/>
    <property type="match status" value="1"/>
</dbReference>
<dbReference type="GO" id="GO:0005886">
    <property type="term" value="C:plasma membrane"/>
    <property type="evidence" value="ECO:0007669"/>
    <property type="project" value="UniProtKB-SubCell"/>
</dbReference>
<dbReference type="InterPro" id="IPR011701">
    <property type="entry name" value="MFS"/>
</dbReference>
<dbReference type="GO" id="GO:0022857">
    <property type="term" value="F:transmembrane transporter activity"/>
    <property type="evidence" value="ECO:0007669"/>
    <property type="project" value="InterPro"/>
</dbReference>
<evidence type="ECO:0000313" key="10">
    <source>
        <dbReference type="Proteomes" id="UP000886878"/>
    </source>
</evidence>
<feature type="transmembrane region" description="Helical" evidence="7">
    <location>
        <begin position="325"/>
        <end position="346"/>
    </location>
</feature>
<feature type="transmembrane region" description="Helical" evidence="7">
    <location>
        <begin position="225"/>
        <end position="244"/>
    </location>
</feature>
<gene>
    <name evidence="9" type="ORF">H9876_02555</name>
</gene>
<keyword evidence="2" id="KW-0813">Transport</keyword>
<feature type="transmembrane region" description="Helical" evidence="7">
    <location>
        <begin position="77"/>
        <end position="97"/>
    </location>
</feature>
<dbReference type="InterPro" id="IPR036259">
    <property type="entry name" value="MFS_trans_sf"/>
</dbReference>
<feature type="transmembrane region" description="Helical" evidence="7">
    <location>
        <begin position="38"/>
        <end position="65"/>
    </location>
</feature>
<comment type="subcellular location">
    <subcellularLocation>
        <location evidence="1">Cell membrane</location>
        <topology evidence="1">Multi-pass membrane protein</topology>
    </subcellularLocation>
</comment>
<evidence type="ECO:0000256" key="5">
    <source>
        <dbReference type="ARBA" id="ARBA00022989"/>
    </source>
</evidence>
<feature type="transmembrane region" description="Helical" evidence="7">
    <location>
        <begin position="477"/>
        <end position="496"/>
    </location>
</feature>
<keyword evidence="5 7" id="KW-1133">Transmembrane helix</keyword>
<dbReference type="Proteomes" id="UP000886878">
    <property type="component" value="Unassembled WGS sequence"/>
</dbReference>
<reference evidence="9" key="1">
    <citation type="journal article" date="2021" name="PeerJ">
        <title>Extensive microbial diversity within the chicken gut microbiome revealed by metagenomics and culture.</title>
        <authorList>
            <person name="Gilroy R."/>
            <person name="Ravi A."/>
            <person name="Getino M."/>
            <person name="Pursley I."/>
            <person name="Horton D.L."/>
            <person name="Alikhan N.F."/>
            <person name="Baker D."/>
            <person name="Gharbi K."/>
            <person name="Hall N."/>
            <person name="Watson M."/>
            <person name="Adriaenssens E.M."/>
            <person name="Foster-Nyarko E."/>
            <person name="Jarju S."/>
            <person name="Secka A."/>
            <person name="Antonio M."/>
            <person name="Oren A."/>
            <person name="Chaudhuri R.R."/>
            <person name="La Ragione R."/>
            <person name="Hildebrand F."/>
            <person name="Pallen M.J."/>
        </authorList>
    </citation>
    <scope>NUCLEOTIDE SEQUENCE</scope>
    <source>
        <strain evidence="9">ChiHejej3B27-2180</strain>
    </source>
</reference>
<feature type="transmembrane region" description="Helical" evidence="7">
    <location>
        <begin position="194"/>
        <end position="213"/>
    </location>
</feature>
<proteinExistence type="predicted"/>
<dbReference type="Pfam" id="PF07690">
    <property type="entry name" value="MFS_1"/>
    <property type="match status" value="1"/>
</dbReference>
<feature type="transmembrane region" description="Helical" evidence="7">
    <location>
        <begin position="382"/>
        <end position="405"/>
    </location>
</feature>
<organism evidence="9 10">
    <name type="scientific">Candidatus Limosilactobacillus merdipullorum</name>
    <dbReference type="NCBI Taxonomy" id="2838653"/>
    <lineage>
        <taxon>Bacteria</taxon>
        <taxon>Bacillati</taxon>
        <taxon>Bacillota</taxon>
        <taxon>Bacilli</taxon>
        <taxon>Lactobacillales</taxon>
        <taxon>Lactobacillaceae</taxon>
        <taxon>Limosilactobacillus</taxon>
    </lineage>
</organism>
<dbReference type="NCBIfam" id="TIGR00711">
    <property type="entry name" value="efflux_EmrB"/>
    <property type="match status" value="1"/>
</dbReference>
<feature type="transmembrane region" description="Helical" evidence="7">
    <location>
        <begin position="292"/>
        <end position="319"/>
    </location>
</feature>
<dbReference type="AlphaFoldDB" id="A0A9D1QQJ2"/>
<dbReference type="SUPFAM" id="SSF103473">
    <property type="entry name" value="MFS general substrate transporter"/>
    <property type="match status" value="1"/>
</dbReference>
<evidence type="ECO:0000256" key="4">
    <source>
        <dbReference type="ARBA" id="ARBA00022692"/>
    </source>
</evidence>
<evidence type="ECO:0000259" key="8">
    <source>
        <dbReference type="PROSITE" id="PS50850"/>
    </source>
</evidence>
<dbReference type="EMBL" id="DXGK01000047">
    <property type="protein sequence ID" value="HIW70251.1"/>
    <property type="molecule type" value="Genomic_DNA"/>
</dbReference>
<feature type="transmembrane region" description="Helical" evidence="7">
    <location>
        <begin position="250"/>
        <end position="271"/>
    </location>
</feature>
<evidence type="ECO:0000313" key="9">
    <source>
        <dbReference type="EMBL" id="HIW70251.1"/>
    </source>
</evidence>
<feature type="domain" description="Major facilitator superfamily (MFS) profile" evidence="8">
    <location>
        <begin position="39"/>
        <end position="501"/>
    </location>
</feature>
<evidence type="ECO:0000256" key="2">
    <source>
        <dbReference type="ARBA" id="ARBA00022448"/>
    </source>
</evidence>
<name>A0A9D1QQJ2_9LACO</name>
<evidence type="ECO:0000256" key="3">
    <source>
        <dbReference type="ARBA" id="ARBA00022475"/>
    </source>
</evidence>
<feature type="transmembrane region" description="Helical" evidence="7">
    <location>
        <begin position="104"/>
        <end position="124"/>
    </location>
</feature>
<evidence type="ECO:0000256" key="1">
    <source>
        <dbReference type="ARBA" id="ARBA00004651"/>
    </source>
</evidence>
<feature type="transmembrane region" description="Helical" evidence="7">
    <location>
        <begin position="162"/>
        <end position="182"/>
    </location>
</feature>
<protein>
    <submittedName>
        <fullName evidence="9">Multidrug efflux MFS transporter</fullName>
    </submittedName>
</protein>
<dbReference type="PROSITE" id="PS50850">
    <property type="entry name" value="MFS"/>
    <property type="match status" value="1"/>
</dbReference>
<sequence>MFKICIFVSVTFSKEKRLSFLAKEQVVDIHGRPYRRGLIVAVLLVGSFCTILNQTILATAFPALMKAFNVSTSTVQWLTTGFLMVNGIMIPVSSYLNRRFSTKWLYFIAMCIFEAGTVTAWLAPSFSVLLIARLIQASAVGITMPLMQNIMLTIYPPNERGAAMGINGMVIGLAPAIGPTLSGWVIDNFTWRDLFGMIVPIVALVIVLAFFLMRDVLPNSKPEMDWYSLVFSSIGFGSMLYGFSEVGDRGWTSPVVITGIIIGDIFVAILVHRQSQLSSPFLDFSVFKTPAFLLTTVLSSIVMMAMVSVEMVVPLYLQIIHGMSAFHSGLTLLCGALMMGIMSPITGNLFDRYGARRLATVGMFILACGTVPFAFLNRDTPTIYIVVLYAVRMFGISMVMMPVTTSGMNALPMKMIPHGTAVNNTVRQVATSVGTAIMVSVLTNVTNAHRPTHALLVRNPLEYKIHMINATLSGYHAAFWFAVGFAVLGLALTTLLSSTNNAEKGGAQ</sequence>
<dbReference type="PANTHER" id="PTHR42718">
    <property type="entry name" value="MAJOR FACILITATOR SUPERFAMILY MULTIDRUG TRANSPORTER MFSC"/>
    <property type="match status" value="1"/>
</dbReference>
<evidence type="ECO:0000256" key="6">
    <source>
        <dbReference type="ARBA" id="ARBA00023136"/>
    </source>
</evidence>
<reference evidence="9" key="2">
    <citation type="submission" date="2021-04" db="EMBL/GenBank/DDBJ databases">
        <authorList>
            <person name="Gilroy R."/>
        </authorList>
    </citation>
    <scope>NUCLEOTIDE SEQUENCE</scope>
    <source>
        <strain evidence="9">ChiHejej3B27-2180</strain>
    </source>
</reference>
<dbReference type="InterPro" id="IPR004638">
    <property type="entry name" value="EmrB-like"/>
</dbReference>
<dbReference type="Gene3D" id="1.20.1250.20">
    <property type="entry name" value="MFS general substrate transporter like domains"/>
    <property type="match status" value="1"/>
</dbReference>
<dbReference type="Gene3D" id="1.20.1720.10">
    <property type="entry name" value="Multidrug resistance protein D"/>
    <property type="match status" value="1"/>
</dbReference>
<keyword evidence="4 7" id="KW-0812">Transmembrane</keyword>
<accession>A0A9D1QQJ2</accession>